<evidence type="ECO:0000313" key="2">
    <source>
        <dbReference type="EMBL" id="KAK3852666.1"/>
    </source>
</evidence>
<keyword evidence="3" id="KW-1185">Reference proteome</keyword>
<dbReference type="AlphaFoldDB" id="A0AAE1BKX6"/>
<proteinExistence type="predicted"/>
<name>A0AAE1BKX6_PETCI</name>
<comment type="caution">
    <text evidence="2">The sequence shown here is derived from an EMBL/GenBank/DDBJ whole genome shotgun (WGS) entry which is preliminary data.</text>
</comment>
<reference evidence="2" key="1">
    <citation type="submission" date="2023-10" db="EMBL/GenBank/DDBJ databases">
        <title>Genome assemblies of two species of porcelain crab, Petrolisthes cinctipes and Petrolisthes manimaculis (Anomura: Porcellanidae).</title>
        <authorList>
            <person name="Angst P."/>
        </authorList>
    </citation>
    <scope>NUCLEOTIDE SEQUENCE</scope>
    <source>
        <strain evidence="2">PB745_01</strain>
        <tissue evidence="2">Gill</tissue>
    </source>
</reference>
<evidence type="ECO:0000256" key="1">
    <source>
        <dbReference type="SAM" id="MobiDB-lite"/>
    </source>
</evidence>
<protein>
    <submittedName>
        <fullName evidence="2">Uncharacterized protein</fullName>
    </submittedName>
</protein>
<feature type="region of interest" description="Disordered" evidence="1">
    <location>
        <begin position="25"/>
        <end position="107"/>
    </location>
</feature>
<accession>A0AAE1BKX6</accession>
<feature type="compositionally biased region" description="Basic and acidic residues" evidence="1">
    <location>
        <begin position="96"/>
        <end position="107"/>
    </location>
</feature>
<feature type="compositionally biased region" description="Polar residues" evidence="1">
    <location>
        <begin position="26"/>
        <end position="36"/>
    </location>
</feature>
<dbReference type="Proteomes" id="UP001286313">
    <property type="component" value="Unassembled WGS sequence"/>
</dbReference>
<organism evidence="2 3">
    <name type="scientific">Petrolisthes cinctipes</name>
    <name type="common">Flat porcelain crab</name>
    <dbReference type="NCBI Taxonomy" id="88211"/>
    <lineage>
        <taxon>Eukaryota</taxon>
        <taxon>Metazoa</taxon>
        <taxon>Ecdysozoa</taxon>
        <taxon>Arthropoda</taxon>
        <taxon>Crustacea</taxon>
        <taxon>Multicrustacea</taxon>
        <taxon>Malacostraca</taxon>
        <taxon>Eumalacostraca</taxon>
        <taxon>Eucarida</taxon>
        <taxon>Decapoda</taxon>
        <taxon>Pleocyemata</taxon>
        <taxon>Anomura</taxon>
        <taxon>Galatheoidea</taxon>
        <taxon>Porcellanidae</taxon>
        <taxon>Petrolisthes</taxon>
    </lineage>
</organism>
<evidence type="ECO:0000313" key="3">
    <source>
        <dbReference type="Proteomes" id="UP001286313"/>
    </source>
</evidence>
<dbReference type="EMBL" id="JAWQEG010007307">
    <property type="protein sequence ID" value="KAK3852666.1"/>
    <property type="molecule type" value="Genomic_DNA"/>
</dbReference>
<sequence length="107" mass="12750">MEAKKPKLRKKKKREERIFYSHLTCWPNSPQSQPEGRNTWLARPRGTRKADTEKERHREWRRLKEGARRERGRQGTEVREREEGGMEAVTEEERDTENGGEKNEGGF</sequence>
<gene>
    <name evidence="2" type="ORF">Pcinc_040757</name>
</gene>
<feature type="compositionally biased region" description="Basic and acidic residues" evidence="1">
    <location>
        <begin position="48"/>
        <end position="84"/>
    </location>
</feature>